<dbReference type="RefSeq" id="WP_290265507.1">
    <property type="nucleotide sequence ID" value="NZ_JAUFQG010000006.1"/>
</dbReference>
<keyword evidence="5" id="KW-1003">Cell membrane</keyword>
<evidence type="ECO:0000313" key="16">
    <source>
        <dbReference type="EMBL" id="MFC4362269.1"/>
    </source>
</evidence>
<comment type="caution">
    <text evidence="16">The sequence shown here is derived from an EMBL/GenBank/DDBJ whole genome shotgun (WGS) entry which is preliminary data.</text>
</comment>
<comment type="similarity">
    <text evidence="3">Belongs to the lipase chaperone family.</text>
</comment>
<evidence type="ECO:0000256" key="13">
    <source>
        <dbReference type="ARBA" id="ARBA00030948"/>
    </source>
</evidence>
<proteinExistence type="inferred from homology"/>
<gene>
    <name evidence="16" type="ORF">ACFOX3_08145</name>
</gene>
<evidence type="ECO:0000256" key="2">
    <source>
        <dbReference type="ARBA" id="ARBA00004383"/>
    </source>
</evidence>
<keyword evidence="7" id="KW-0812">Transmembrane</keyword>
<keyword evidence="6" id="KW-0997">Cell inner membrane</keyword>
<dbReference type="InterPro" id="IPR004961">
    <property type="entry name" value="Lipase_chaperone"/>
</dbReference>
<evidence type="ECO:0000256" key="9">
    <source>
        <dbReference type="ARBA" id="ARBA00022989"/>
    </source>
</evidence>
<protein>
    <recommendedName>
        <fullName evidence="4">Lipase chaperone</fullName>
    </recommendedName>
    <alternativeName>
        <fullName evidence="15">Lipase foldase</fullName>
    </alternativeName>
    <alternativeName>
        <fullName evidence="13">Lipase helper protein</fullName>
    </alternativeName>
    <alternativeName>
        <fullName evidence="14">Lipase modulator</fullName>
    </alternativeName>
</protein>
<evidence type="ECO:0000256" key="10">
    <source>
        <dbReference type="ARBA" id="ARBA00023098"/>
    </source>
</evidence>
<dbReference type="SUPFAM" id="SSF158855">
    <property type="entry name" value="Lipase chaperone-like"/>
    <property type="match status" value="1"/>
</dbReference>
<evidence type="ECO:0000256" key="4">
    <source>
        <dbReference type="ARBA" id="ARBA00019692"/>
    </source>
</evidence>
<keyword evidence="10" id="KW-0443">Lipid metabolism</keyword>
<keyword evidence="9" id="KW-1133">Transmembrane helix</keyword>
<keyword evidence="12" id="KW-0143">Chaperone</keyword>
<dbReference type="Proteomes" id="UP001595840">
    <property type="component" value="Unassembled WGS sequence"/>
</dbReference>
<keyword evidence="17" id="KW-1185">Reference proteome</keyword>
<evidence type="ECO:0000256" key="5">
    <source>
        <dbReference type="ARBA" id="ARBA00022475"/>
    </source>
</evidence>
<comment type="function">
    <text evidence="1">May be involved in the folding of the extracellular lipase during its passage through the periplasm.</text>
</comment>
<evidence type="ECO:0000256" key="15">
    <source>
        <dbReference type="ARBA" id="ARBA00033028"/>
    </source>
</evidence>
<evidence type="ECO:0000256" key="8">
    <source>
        <dbReference type="ARBA" id="ARBA00022963"/>
    </source>
</evidence>
<evidence type="ECO:0000313" key="17">
    <source>
        <dbReference type="Proteomes" id="UP001595840"/>
    </source>
</evidence>
<name>A0ABV8V306_9GAMM</name>
<dbReference type="Pfam" id="PF03280">
    <property type="entry name" value="Lipase_chap"/>
    <property type="match status" value="1"/>
</dbReference>
<evidence type="ECO:0000256" key="7">
    <source>
        <dbReference type="ARBA" id="ARBA00022692"/>
    </source>
</evidence>
<comment type="subcellular location">
    <subcellularLocation>
        <location evidence="2">Cell inner membrane</location>
        <topology evidence="2">Single-pass membrane protein</topology>
        <orientation evidence="2">Periplasmic side</orientation>
    </subcellularLocation>
</comment>
<sequence length="351" mass="38241">MKKSLIFSACVITGLGVVQFFSEQGARPSVAEQPSVNAAEIVFVGEKTLAPEAITALVETASEPDLAFAAFIQTLPASLAGQPAPESLTVNDQGELVVDGKIRFLFEHYLSALGEESLDNIVARIHHALQTQLAGANLDKALALMESYLQYRNYLGEVKNDFISANSGKGYELARVAQMKQLVQAERLRFFSEADSAALFLQDDQYDDYQMQRARVIADPRLTPEQQQTALLDIDEQAPDWIVASETQASLVARVRAEEKALVAQGADPETLYSTRVKAYGEDAAQRLALVDQENQQWQARVDGYQIELQSLLASGGGGSVDADLLQALRQAHFQGPELVRIAALDGDAEL</sequence>
<evidence type="ECO:0000256" key="1">
    <source>
        <dbReference type="ARBA" id="ARBA00003280"/>
    </source>
</evidence>
<dbReference type="EMBL" id="JBHSCX010000005">
    <property type="protein sequence ID" value="MFC4362269.1"/>
    <property type="molecule type" value="Genomic_DNA"/>
</dbReference>
<evidence type="ECO:0000256" key="14">
    <source>
        <dbReference type="ARBA" id="ARBA00031542"/>
    </source>
</evidence>
<reference evidence="17" key="1">
    <citation type="journal article" date="2019" name="Int. J. Syst. Evol. Microbiol.">
        <title>The Global Catalogue of Microorganisms (GCM) 10K type strain sequencing project: providing services to taxonomists for standard genome sequencing and annotation.</title>
        <authorList>
            <consortium name="The Broad Institute Genomics Platform"/>
            <consortium name="The Broad Institute Genome Sequencing Center for Infectious Disease"/>
            <person name="Wu L."/>
            <person name="Ma J."/>
        </authorList>
    </citation>
    <scope>NUCLEOTIDE SEQUENCE [LARGE SCALE GENOMIC DNA]</scope>
    <source>
        <strain evidence="17">CECT 8570</strain>
    </source>
</reference>
<evidence type="ECO:0000256" key="12">
    <source>
        <dbReference type="ARBA" id="ARBA00023186"/>
    </source>
</evidence>
<evidence type="ECO:0000256" key="11">
    <source>
        <dbReference type="ARBA" id="ARBA00023136"/>
    </source>
</evidence>
<evidence type="ECO:0000256" key="6">
    <source>
        <dbReference type="ARBA" id="ARBA00022519"/>
    </source>
</evidence>
<accession>A0ABV8V306</accession>
<keyword evidence="11" id="KW-0472">Membrane</keyword>
<keyword evidence="8" id="KW-0442">Lipid degradation</keyword>
<evidence type="ECO:0000256" key="3">
    <source>
        <dbReference type="ARBA" id="ARBA00010358"/>
    </source>
</evidence>
<organism evidence="16 17">
    <name type="scientific">Simiduia curdlanivorans</name>
    <dbReference type="NCBI Taxonomy" id="1492769"/>
    <lineage>
        <taxon>Bacteria</taxon>
        <taxon>Pseudomonadati</taxon>
        <taxon>Pseudomonadota</taxon>
        <taxon>Gammaproteobacteria</taxon>
        <taxon>Cellvibrionales</taxon>
        <taxon>Cellvibrionaceae</taxon>
        <taxon>Simiduia</taxon>
    </lineage>
</organism>